<dbReference type="GO" id="GO:0006508">
    <property type="term" value="P:proteolysis"/>
    <property type="evidence" value="ECO:0007669"/>
    <property type="project" value="UniProtKB-KW"/>
</dbReference>
<evidence type="ECO:0000259" key="8">
    <source>
        <dbReference type="PROSITE" id="PS51864"/>
    </source>
</evidence>
<protein>
    <recommendedName>
        <fullName evidence="7">Metalloendopeptidase</fullName>
        <ecNumber evidence="7">3.4.24.-</ecNumber>
    </recommendedName>
</protein>
<evidence type="ECO:0000256" key="6">
    <source>
        <dbReference type="PROSITE-ProRule" id="PRU01211"/>
    </source>
</evidence>
<feature type="binding site" evidence="6">
    <location>
        <position position="38"/>
    </location>
    <ligand>
        <name>Zn(2+)</name>
        <dbReference type="ChEBI" id="CHEBI:29105"/>
        <note>catalytic</note>
    </ligand>
</feature>
<evidence type="ECO:0000256" key="1">
    <source>
        <dbReference type="ARBA" id="ARBA00022670"/>
    </source>
</evidence>
<comment type="caution">
    <text evidence="9">The sequence shown here is derived from an EMBL/GenBank/DDBJ whole genome shotgun (WGS) entry which is preliminary data.</text>
</comment>
<dbReference type="InterPro" id="IPR001506">
    <property type="entry name" value="Peptidase_M12A"/>
</dbReference>
<dbReference type="Pfam" id="PF01400">
    <property type="entry name" value="Astacin"/>
    <property type="match status" value="1"/>
</dbReference>
<evidence type="ECO:0000256" key="5">
    <source>
        <dbReference type="ARBA" id="ARBA00023049"/>
    </source>
</evidence>
<dbReference type="Gene3D" id="3.40.390.10">
    <property type="entry name" value="Collagenase (Catalytic Domain)"/>
    <property type="match status" value="1"/>
</dbReference>
<keyword evidence="2 6" id="KW-0479">Metal-binding</keyword>
<gene>
    <name evidence="9" type="ORF">AAG570_004096</name>
</gene>
<feature type="binding site" evidence="6">
    <location>
        <position position="44"/>
    </location>
    <ligand>
        <name>Zn(2+)</name>
        <dbReference type="ChEBI" id="CHEBI:29105"/>
        <note>catalytic</note>
    </ligand>
</feature>
<evidence type="ECO:0000313" key="10">
    <source>
        <dbReference type="Proteomes" id="UP001558652"/>
    </source>
</evidence>
<dbReference type="PROSITE" id="PS51864">
    <property type="entry name" value="ASTACIN"/>
    <property type="match status" value="1"/>
</dbReference>
<dbReference type="SMART" id="SM00235">
    <property type="entry name" value="ZnMc"/>
    <property type="match status" value="1"/>
</dbReference>
<accession>A0ABD0Y2T7</accession>
<keyword evidence="4 6" id="KW-0862">Zinc</keyword>
<comment type="cofactor">
    <cofactor evidence="6 7">
        <name>Zn(2+)</name>
        <dbReference type="ChEBI" id="CHEBI:29105"/>
    </cofactor>
    <text evidence="6 7">Binds 1 zinc ion per subunit.</text>
</comment>
<dbReference type="GO" id="GO:0004222">
    <property type="term" value="F:metalloendopeptidase activity"/>
    <property type="evidence" value="ECO:0007669"/>
    <property type="project" value="UniProtKB-UniRule"/>
</dbReference>
<name>A0ABD0Y2T7_9HEMI</name>
<dbReference type="EC" id="3.4.24.-" evidence="7"/>
<dbReference type="PRINTS" id="PR00480">
    <property type="entry name" value="ASTACIN"/>
</dbReference>
<dbReference type="EMBL" id="JBFDAA010000015">
    <property type="protein sequence ID" value="KAL1117781.1"/>
    <property type="molecule type" value="Genomic_DNA"/>
</dbReference>
<keyword evidence="1 6" id="KW-0645">Protease</keyword>
<dbReference type="AlphaFoldDB" id="A0ABD0Y2T7"/>
<dbReference type="Proteomes" id="UP001558652">
    <property type="component" value="Unassembled WGS sequence"/>
</dbReference>
<comment type="caution">
    <text evidence="6">Lacks conserved residue(s) required for the propagation of feature annotation.</text>
</comment>
<organism evidence="9 10">
    <name type="scientific">Ranatra chinensis</name>
    <dbReference type="NCBI Taxonomy" id="642074"/>
    <lineage>
        <taxon>Eukaryota</taxon>
        <taxon>Metazoa</taxon>
        <taxon>Ecdysozoa</taxon>
        <taxon>Arthropoda</taxon>
        <taxon>Hexapoda</taxon>
        <taxon>Insecta</taxon>
        <taxon>Pterygota</taxon>
        <taxon>Neoptera</taxon>
        <taxon>Paraneoptera</taxon>
        <taxon>Hemiptera</taxon>
        <taxon>Heteroptera</taxon>
        <taxon>Panheteroptera</taxon>
        <taxon>Nepomorpha</taxon>
        <taxon>Nepidae</taxon>
        <taxon>Ranatrinae</taxon>
        <taxon>Ranatra</taxon>
    </lineage>
</organism>
<evidence type="ECO:0000313" key="9">
    <source>
        <dbReference type="EMBL" id="KAL1117781.1"/>
    </source>
</evidence>
<dbReference type="InterPro" id="IPR006026">
    <property type="entry name" value="Peptidase_Metallo"/>
</dbReference>
<evidence type="ECO:0000256" key="2">
    <source>
        <dbReference type="ARBA" id="ARBA00022723"/>
    </source>
</evidence>
<dbReference type="PANTHER" id="PTHR10127">
    <property type="entry name" value="DISCOIDIN, CUB, EGF, LAMININ , AND ZINC METALLOPROTEASE DOMAIN CONTAINING"/>
    <property type="match status" value="1"/>
</dbReference>
<keyword evidence="10" id="KW-1185">Reference proteome</keyword>
<dbReference type="CDD" id="cd04280">
    <property type="entry name" value="ZnMc_astacin_like"/>
    <property type="match status" value="1"/>
</dbReference>
<dbReference type="SUPFAM" id="SSF55486">
    <property type="entry name" value="Metalloproteases ('zincins'), catalytic domain"/>
    <property type="match status" value="1"/>
</dbReference>
<evidence type="ECO:0000256" key="3">
    <source>
        <dbReference type="ARBA" id="ARBA00022801"/>
    </source>
</evidence>
<feature type="binding site" evidence="6">
    <location>
        <position position="34"/>
    </location>
    <ligand>
        <name>Zn(2+)</name>
        <dbReference type="ChEBI" id="CHEBI:29105"/>
        <note>catalytic</note>
    </ligand>
</feature>
<dbReference type="GO" id="GO:0008270">
    <property type="term" value="F:zinc ion binding"/>
    <property type="evidence" value="ECO:0007669"/>
    <property type="project" value="UniProtKB-UniRule"/>
</dbReference>
<proteinExistence type="predicted"/>
<dbReference type="PANTHER" id="PTHR10127:SF780">
    <property type="entry name" value="METALLOENDOPEPTIDASE"/>
    <property type="match status" value="1"/>
</dbReference>
<reference evidence="9 10" key="1">
    <citation type="submission" date="2024-07" db="EMBL/GenBank/DDBJ databases">
        <title>Chromosome-level genome assembly of the water stick insect Ranatra chinensis (Heteroptera: Nepidae).</title>
        <authorList>
            <person name="Liu X."/>
        </authorList>
    </citation>
    <scope>NUCLEOTIDE SEQUENCE [LARGE SCALE GENOMIC DNA]</scope>
    <source>
        <strain evidence="9">Cailab_2021Rc</strain>
        <tissue evidence="9">Muscle</tissue>
    </source>
</reference>
<feature type="domain" description="Peptidase M12A" evidence="8">
    <location>
        <begin position="1"/>
        <end position="139"/>
    </location>
</feature>
<sequence>MCRCASRVGYFPLGKGIDLYLNGANCYSRGTIEHELLHALGFWHEHTRPDRDHYITILWNNVVRGKEYNFKKRGDPGDWTLQLPYDYGSVMHYRPAAFSRDGSSPTLLATDPAAAASMGQRVRASNLDLAKLNRLYRCPYPFYKGEDLVRG</sequence>
<dbReference type="InterPro" id="IPR034035">
    <property type="entry name" value="Astacin-like_dom"/>
</dbReference>
<keyword evidence="3 6" id="KW-0378">Hydrolase</keyword>
<dbReference type="InterPro" id="IPR024079">
    <property type="entry name" value="MetalloPept_cat_dom_sf"/>
</dbReference>
<evidence type="ECO:0000256" key="4">
    <source>
        <dbReference type="ARBA" id="ARBA00022833"/>
    </source>
</evidence>
<keyword evidence="5 6" id="KW-0482">Metalloprotease</keyword>
<evidence type="ECO:0000256" key="7">
    <source>
        <dbReference type="RuleBase" id="RU361183"/>
    </source>
</evidence>
<feature type="active site" evidence="6">
    <location>
        <position position="35"/>
    </location>
</feature>